<organism evidence="1 2">
    <name type="scientific">Aequoribacter fuscus</name>
    <dbReference type="NCBI Taxonomy" id="2518989"/>
    <lineage>
        <taxon>Bacteria</taxon>
        <taxon>Pseudomonadati</taxon>
        <taxon>Pseudomonadota</taxon>
        <taxon>Gammaproteobacteria</taxon>
        <taxon>Cellvibrionales</taxon>
        <taxon>Halieaceae</taxon>
        <taxon>Aequoribacter</taxon>
    </lineage>
</organism>
<proteinExistence type="predicted"/>
<evidence type="ECO:0000313" key="2">
    <source>
        <dbReference type="Proteomes" id="UP000005615"/>
    </source>
</evidence>
<dbReference type="STRING" id="2518989.IMCC3088_642"/>
<dbReference type="AlphaFoldDB" id="F3L605"/>
<dbReference type="EMBL" id="AEIG01000146">
    <property type="protein sequence ID" value="EGG28229.1"/>
    <property type="molecule type" value="Genomic_DNA"/>
</dbReference>
<protein>
    <submittedName>
        <fullName evidence="1">Uncharacterized protein</fullName>
    </submittedName>
</protein>
<dbReference type="eggNOG" id="COG1520">
    <property type="taxonomic scope" value="Bacteria"/>
</dbReference>
<accession>F3L605</accession>
<evidence type="ECO:0000313" key="1">
    <source>
        <dbReference type="EMBL" id="EGG28229.1"/>
    </source>
</evidence>
<sequence length="83" mass="8747">MVSDMVFAGFWDGYVRIYATGDGRLLREIDTAIEYDGVNGTASGGQVSGYPVTVGREALFITSGASSIMKSGNALLVYTVDGQ</sequence>
<dbReference type="Proteomes" id="UP000005615">
    <property type="component" value="Unassembled WGS sequence"/>
</dbReference>
<gene>
    <name evidence="1" type="ORF">IMCC3088_642</name>
</gene>
<name>F3L605_9GAMM</name>
<keyword evidence="2" id="KW-1185">Reference proteome</keyword>
<reference evidence="1 2" key="1">
    <citation type="journal article" date="2011" name="J. Bacteriol.">
        <title>Genome sequence of strain IMCC3088, a proteorhodopsin-containing marine bacterium belonging to the OM60/NOR5 clade.</title>
        <authorList>
            <person name="Jang Y."/>
            <person name="Oh H.M."/>
            <person name="Kang I."/>
            <person name="Lee K."/>
            <person name="Yang S.J."/>
            <person name="Cho J.C."/>
        </authorList>
    </citation>
    <scope>NUCLEOTIDE SEQUENCE [LARGE SCALE GENOMIC DNA]</scope>
    <source>
        <strain evidence="1 2">IMCC3088</strain>
    </source>
</reference>
<comment type="caution">
    <text evidence="1">The sequence shown here is derived from an EMBL/GenBank/DDBJ whole genome shotgun (WGS) entry which is preliminary data.</text>
</comment>